<dbReference type="PANTHER" id="PTHR47666:SF2">
    <property type="entry name" value="TBC1 DOMAIN FAMILY MEMBER 8 ISOFORM X1"/>
    <property type="match status" value="1"/>
</dbReference>
<dbReference type="GO" id="GO:0003094">
    <property type="term" value="P:glomerular filtration"/>
    <property type="evidence" value="ECO:0007669"/>
    <property type="project" value="UniProtKB-ARBA"/>
</dbReference>
<dbReference type="InterPro" id="IPR004182">
    <property type="entry name" value="GRAM"/>
</dbReference>
<evidence type="ECO:0000313" key="11">
    <source>
        <dbReference type="Ensembl" id="ENSOKIP00005042081.1"/>
    </source>
</evidence>
<keyword evidence="4" id="KW-0677">Repeat</keyword>
<keyword evidence="2" id="KW-0343">GTPase activation</keyword>
<keyword evidence="12" id="KW-1185">Reference proteome</keyword>
<dbReference type="Ensembl" id="ENSOKIT00005044357.1">
    <property type="protein sequence ID" value="ENSOKIP00005042081.1"/>
    <property type="gene ID" value="ENSOKIG00005017695.1"/>
</dbReference>
<dbReference type="Pfam" id="PF02893">
    <property type="entry name" value="GRAM"/>
    <property type="match status" value="2"/>
</dbReference>
<dbReference type="PROSITE" id="PS50222">
    <property type="entry name" value="EF_HAND_2"/>
    <property type="match status" value="1"/>
</dbReference>
<feature type="region of interest" description="Disordered" evidence="7">
    <location>
        <begin position="672"/>
        <end position="693"/>
    </location>
</feature>
<keyword evidence="8" id="KW-0472">Membrane</keyword>
<comment type="subcellular location">
    <subcellularLocation>
        <location evidence="1">Cytoplasm</location>
        <location evidence="1">Cytosol</location>
    </subcellularLocation>
</comment>
<dbReference type="SMART" id="SM00164">
    <property type="entry name" value="TBC"/>
    <property type="match status" value="1"/>
</dbReference>
<dbReference type="PROSITE" id="PS50086">
    <property type="entry name" value="TBC_RABGAP"/>
    <property type="match status" value="1"/>
</dbReference>
<dbReference type="Gene3D" id="1.10.10.750">
    <property type="entry name" value="Ypt/Rab-GAP domain of gyp1p, domain 1"/>
    <property type="match status" value="1"/>
</dbReference>
<feature type="region of interest" description="Disordered" evidence="7">
    <location>
        <begin position="945"/>
        <end position="965"/>
    </location>
</feature>
<feature type="domain" description="EF-hand" evidence="10">
    <location>
        <begin position="818"/>
        <end position="853"/>
    </location>
</feature>
<name>A0A8C7GFY0_ONCKI</name>
<dbReference type="InterPro" id="IPR000195">
    <property type="entry name" value="Rab-GAP-TBC_dom"/>
</dbReference>
<dbReference type="Gene3D" id="2.30.29.30">
    <property type="entry name" value="Pleckstrin-homology domain (PH domain)/Phosphotyrosine-binding domain (PTB)"/>
    <property type="match status" value="2"/>
</dbReference>
<dbReference type="GeneTree" id="ENSGT00940000158977"/>
<dbReference type="FunFam" id="1.10.472.80:FF:000023">
    <property type="entry name" value="TBC1 domain family member 8B"/>
    <property type="match status" value="1"/>
</dbReference>
<reference evidence="11" key="1">
    <citation type="submission" date="2025-08" db="UniProtKB">
        <authorList>
            <consortium name="Ensembl"/>
        </authorList>
    </citation>
    <scope>IDENTIFICATION</scope>
</reference>
<keyword evidence="8" id="KW-1133">Transmembrane helix</keyword>
<evidence type="ECO:0000256" key="4">
    <source>
        <dbReference type="ARBA" id="ARBA00022737"/>
    </source>
</evidence>
<proteinExistence type="predicted"/>
<dbReference type="Gene3D" id="1.10.8.270">
    <property type="entry name" value="putative rabgap domain of human tbc1 domain family member 14 like domains"/>
    <property type="match status" value="1"/>
</dbReference>
<dbReference type="Proteomes" id="UP000694557">
    <property type="component" value="Unassembled WGS sequence"/>
</dbReference>
<dbReference type="FunFam" id="2.30.29.30:FF:000013">
    <property type="entry name" value="Putative TBC1 domain family member 8B"/>
    <property type="match status" value="1"/>
</dbReference>
<evidence type="ECO:0000256" key="8">
    <source>
        <dbReference type="SAM" id="Phobius"/>
    </source>
</evidence>
<evidence type="ECO:0000259" key="10">
    <source>
        <dbReference type="PROSITE" id="PS50222"/>
    </source>
</evidence>
<evidence type="ECO:0000256" key="5">
    <source>
        <dbReference type="ARBA" id="ARBA00067411"/>
    </source>
</evidence>
<dbReference type="SUPFAM" id="SSF47923">
    <property type="entry name" value="Ypt/Rab-GAP domain of gyp1p"/>
    <property type="match status" value="2"/>
</dbReference>
<dbReference type="GO" id="GO:0005509">
    <property type="term" value="F:calcium ion binding"/>
    <property type="evidence" value="ECO:0007669"/>
    <property type="project" value="InterPro"/>
</dbReference>
<sequence length="1023" mass="116152">MWLNPEEVLLKNALKLWVTEKSNEFFLLQRRRGHGDTGGKFTGLLVGALDSVLDSNARVTPFRILLQMPGSQVSWTIACGAAVGEMNRHWDWLVQNLLHSLSVFENKEDVASFVKGKVKGLIAEEVRGRQAAQEEEPEKFREALLKFELCFGLPSSEKLVTTYSCCCWKGRVPRQGWLYLSINHMAFYSFLLGKEVKFVIPWAEVTRLERVSTGLMTDMVRVMTRRCQLDFSMFLSLDEAFGVIGQLADIALRRLLDSEGLELDRVLQQSSNITKRVLEEQALRTYVLALFRLPRGERLQEVALCSVWTPHARCHTTGTLFTTDSYLCFASRDEGHCSLLIPLSEVPIVPYCSSTSLLPNPVIVSVRSKKAFQLIELQDRDSLVDGLTSRLRALQWKHSMFRSKKSLTMEQVKERLWEDHFPEYGRGVHMFRTEKIQKLVAMGIPESLRGELWMTFSDASSELASHPGYYSGLVTESMGQSSLATEEIERDLHRSLPDHPAFQNVKGIAALRRVLTAYAHRNPKIGYCQSMNILASVLLLYTKEEEAFSLLVAVCERMLPDYFNRRVIGAQVDQSVFEELIRDRLPELAEHIPDLSPLSSISLSWFLTLFLSVLPFRSAVCVVDCFFFHGIKAIFQLGLAVLDANATALCASADDSQALMILTGFLDQVKYDEDPSPPTPHPSQSGEEEGRPPVKQHTLITDLIADSYEKFGDLTVRQIEKLRCRHRIQVLQAHEDTTKENALRVVTPDVSLSPENLADVYDLFKTEHFINLYWGDGGTTLALQHHDPGRPYVEQYRVDRVQFKSLYMLLVPWLCGFHTDTVAHRTFTLLDQDRDSLITFREFAGWLDTLYFEELNEKVRLLYRLHIPPGGSHSLPVVLCFSFMYFSWTFTITLYYCFLQREFIQFCKTLYSMFHGNPDENELFQAIATVTSLVLQIGEVGHRSRCSGSEVSSEGGAGDESSGSESQSEWAVSYAQILASLLTEQQLVNFFEKPMDLSAKVAEAKVKQYHERAGLLMLQQGTS</sequence>
<dbReference type="InterPro" id="IPR035969">
    <property type="entry name" value="Rab-GAP_TBC_sf"/>
</dbReference>
<reference evidence="11" key="2">
    <citation type="submission" date="2025-09" db="UniProtKB">
        <authorList>
            <consortium name="Ensembl"/>
        </authorList>
    </citation>
    <scope>IDENTIFICATION</scope>
</reference>
<accession>A0A8C7GFY0</accession>
<gene>
    <name evidence="11" type="primary">TBC1D8</name>
</gene>
<evidence type="ECO:0000256" key="3">
    <source>
        <dbReference type="ARBA" id="ARBA00022490"/>
    </source>
</evidence>
<keyword evidence="3" id="KW-0963">Cytoplasm</keyword>
<dbReference type="SUPFAM" id="SSF47473">
    <property type="entry name" value="EF-hand"/>
    <property type="match status" value="1"/>
</dbReference>
<dbReference type="FunFam" id="1.10.8.270:FF:000002">
    <property type="entry name" value="TBC1 domain family member 9B"/>
    <property type="match status" value="1"/>
</dbReference>
<dbReference type="PANTHER" id="PTHR47666">
    <property type="entry name" value="PROTEIN VASCULAR ASSOCIATED DEATH 1, CHLOROPLASTIC"/>
    <property type="match status" value="1"/>
</dbReference>
<feature type="domain" description="Rab-GAP TBC" evidence="9">
    <location>
        <begin position="443"/>
        <end position="630"/>
    </location>
</feature>
<dbReference type="InterPro" id="IPR011993">
    <property type="entry name" value="PH-like_dom_sf"/>
</dbReference>
<evidence type="ECO:0000256" key="2">
    <source>
        <dbReference type="ARBA" id="ARBA00022468"/>
    </source>
</evidence>
<dbReference type="Gene3D" id="1.10.238.10">
    <property type="entry name" value="EF-hand"/>
    <property type="match status" value="1"/>
</dbReference>
<dbReference type="GO" id="GO:0005096">
    <property type="term" value="F:GTPase activator activity"/>
    <property type="evidence" value="ECO:0007669"/>
    <property type="project" value="UniProtKB-KW"/>
</dbReference>
<dbReference type="Pfam" id="PF00566">
    <property type="entry name" value="RabGAP-TBC"/>
    <property type="match status" value="1"/>
</dbReference>
<evidence type="ECO:0000256" key="7">
    <source>
        <dbReference type="SAM" id="MobiDB-lite"/>
    </source>
</evidence>
<feature type="transmembrane region" description="Helical" evidence="8">
    <location>
        <begin position="875"/>
        <end position="898"/>
    </location>
</feature>
<dbReference type="Gene3D" id="1.10.472.80">
    <property type="entry name" value="Ypt/Rab-GAP domain of gyp1p, domain 3"/>
    <property type="match status" value="1"/>
</dbReference>
<dbReference type="GO" id="GO:0005829">
    <property type="term" value="C:cytosol"/>
    <property type="evidence" value="ECO:0007669"/>
    <property type="project" value="UniProtKB-SubCell"/>
</dbReference>
<dbReference type="FunFam" id="1.10.10.750:FF:000008">
    <property type="entry name" value="TBC1 domain family member 9"/>
    <property type="match status" value="1"/>
</dbReference>
<dbReference type="AlphaFoldDB" id="A0A8C7GFY0"/>
<evidence type="ECO:0000256" key="1">
    <source>
        <dbReference type="ARBA" id="ARBA00004514"/>
    </source>
</evidence>
<evidence type="ECO:0000259" key="9">
    <source>
        <dbReference type="PROSITE" id="PS50086"/>
    </source>
</evidence>
<protein>
    <recommendedName>
        <fullName evidence="5">TBC1 domain family member 8B</fullName>
    </recommendedName>
    <alternativeName>
        <fullName evidence="6">TBC1 domain family member 9</fullName>
    </alternativeName>
</protein>
<evidence type="ECO:0000313" key="12">
    <source>
        <dbReference type="Proteomes" id="UP000694557"/>
    </source>
</evidence>
<organism evidence="11 12">
    <name type="scientific">Oncorhynchus kisutch</name>
    <name type="common">Coho salmon</name>
    <name type="synonym">Salmo kisutch</name>
    <dbReference type="NCBI Taxonomy" id="8019"/>
    <lineage>
        <taxon>Eukaryota</taxon>
        <taxon>Metazoa</taxon>
        <taxon>Chordata</taxon>
        <taxon>Craniata</taxon>
        <taxon>Vertebrata</taxon>
        <taxon>Euteleostomi</taxon>
        <taxon>Actinopterygii</taxon>
        <taxon>Neopterygii</taxon>
        <taxon>Teleostei</taxon>
        <taxon>Protacanthopterygii</taxon>
        <taxon>Salmoniformes</taxon>
        <taxon>Salmonidae</taxon>
        <taxon>Salmoninae</taxon>
        <taxon>Oncorhynchus</taxon>
    </lineage>
</organism>
<evidence type="ECO:0000256" key="6">
    <source>
        <dbReference type="ARBA" id="ARBA00072016"/>
    </source>
</evidence>
<keyword evidence="8" id="KW-0812">Transmembrane</keyword>
<dbReference type="InterPro" id="IPR011992">
    <property type="entry name" value="EF-hand-dom_pair"/>
</dbReference>
<feature type="compositionally biased region" description="Low complexity" evidence="7">
    <location>
        <begin position="947"/>
        <end position="965"/>
    </location>
</feature>
<dbReference type="InterPro" id="IPR002048">
    <property type="entry name" value="EF_hand_dom"/>
</dbReference>
<dbReference type="SMART" id="SM00568">
    <property type="entry name" value="GRAM"/>
    <property type="match status" value="2"/>
</dbReference>
<dbReference type="FunFam" id="1.10.238.10:FF:000119">
    <property type="entry name" value="TBC1 domain family member 9"/>
    <property type="match status" value="1"/>
</dbReference>